<proteinExistence type="predicted"/>
<dbReference type="InterPro" id="IPR054427">
    <property type="entry name" value="S1CSD-TOTE-2"/>
</dbReference>
<dbReference type="Pfam" id="PF22707">
    <property type="entry name" value="S1CSD-TOTE-2"/>
    <property type="match status" value="1"/>
</dbReference>
<evidence type="ECO:0000313" key="3">
    <source>
        <dbReference type="Proteomes" id="UP000218238"/>
    </source>
</evidence>
<dbReference type="Pfam" id="PF22860">
    <property type="entry name" value="DUF7017"/>
    <property type="match status" value="1"/>
</dbReference>
<dbReference type="OrthoDB" id="6196244at2"/>
<dbReference type="AlphaFoldDB" id="A0A2A2TBJ9"/>
<name>A0A2A2TBJ9_9CYAN</name>
<evidence type="ECO:0000313" key="2">
    <source>
        <dbReference type="EMBL" id="PAX51093.1"/>
    </source>
</evidence>
<feature type="domain" description="TOTE conflict systems S1/CSD-like" evidence="1">
    <location>
        <begin position="317"/>
        <end position="365"/>
    </location>
</feature>
<dbReference type="Proteomes" id="UP000218238">
    <property type="component" value="Unassembled WGS sequence"/>
</dbReference>
<accession>A0A2A2TBJ9</accession>
<organism evidence="2 3">
    <name type="scientific">Brunnivagina elsteri CCALA 953</name>
    <dbReference type="NCBI Taxonomy" id="987040"/>
    <lineage>
        <taxon>Bacteria</taxon>
        <taxon>Bacillati</taxon>
        <taxon>Cyanobacteriota</taxon>
        <taxon>Cyanophyceae</taxon>
        <taxon>Nostocales</taxon>
        <taxon>Calotrichaceae</taxon>
        <taxon>Brunnivagina</taxon>
    </lineage>
</organism>
<comment type="caution">
    <text evidence="2">The sequence shown here is derived from an EMBL/GenBank/DDBJ whole genome shotgun (WGS) entry which is preliminary data.</text>
</comment>
<dbReference type="RefSeq" id="WP_095724546.1">
    <property type="nucleotide sequence ID" value="NZ_NTFS01000476.1"/>
</dbReference>
<dbReference type="EMBL" id="NTFS01000476">
    <property type="protein sequence ID" value="PAX51093.1"/>
    <property type="molecule type" value="Genomic_DNA"/>
</dbReference>
<dbReference type="InterPro" id="IPR054283">
    <property type="entry name" value="DUF7017"/>
</dbReference>
<sequence>MPKFIKWASVDSFRAEDLETYLGKDDKVFESLVEKTAREVGKIAIELTAKDYHDAKELQNFAILLIDYALEKAKVQKSEWLNYRKALLLNQLGELEKSQQLLISFVKQKRDDFWAWEALAKVLETSDPALALALYAKACLTCSNPNFGVSVFENLSRLAVHQGKEQLAKWSAKEAFTIRNRNQWKIPQSLRNLLNTSWYTHAENLSNPEEVLESIASDAERVIWSTCPRYYANYLGTFTSKNDKKMVKFGLVSHGESEELVSPVRGLLKNLHLTLGDPVIVTVDRSNERSTIVVIEKRFSGKAFDNILHKCGQFCLKQGGFGFVDDVYVPRELAGQLEDRQMVNLAVMKKFDKKKNQWGLTAIAILDEQRKSLQIHQKNNKIDLLVIKPLQINITNDTQNG</sequence>
<evidence type="ECO:0000259" key="1">
    <source>
        <dbReference type="Pfam" id="PF22707"/>
    </source>
</evidence>
<protein>
    <recommendedName>
        <fullName evidence="1">TOTE conflict systems S1/CSD-like domain-containing protein</fullName>
    </recommendedName>
</protein>
<keyword evidence="3" id="KW-1185">Reference proteome</keyword>
<dbReference type="Gene3D" id="1.25.40.10">
    <property type="entry name" value="Tetratricopeptide repeat domain"/>
    <property type="match status" value="1"/>
</dbReference>
<gene>
    <name evidence="2" type="ORF">CK510_26720</name>
</gene>
<reference evidence="2 3" key="1">
    <citation type="submission" date="2017-08" db="EMBL/GenBank/DDBJ databases">
        <title>Draft genome sequence of filamentous cyanobacterium Calothrix elsteri CCALA 953.</title>
        <authorList>
            <person name="Gagunashvili A.N."/>
            <person name="Elster J."/>
            <person name="Andresson O.S."/>
        </authorList>
    </citation>
    <scope>NUCLEOTIDE SEQUENCE [LARGE SCALE GENOMIC DNA]</scope>
    <source>
        <strain evidence="2 3">CCALA 953</strain>
    </source>
</reference>
<dbReference type="InterPro" id="IPR011990">
    <property type="entry name" value="TPR-like_helical_dom_sf"/>
</dbReference>